<dbReference type="Gene3D" id="3.40.50.2000">
    <property type="entry name" value="Glycogen Phosphorylase B"/>
    <property type="match status" value="2"/>
</dbReference>
<dbReference type="InterPro" id="IPR001296">
    <property type="entry name" value="Glyco_trans_1"/>
</dbReference>
<reference evidence="6" key="1">
    <citation type="submission" date="2021-05" db="EMBL/GenBank/DDBJ databases">
        <authorList>
            <person name="Pietrasiak N."/>
            <person name="Ward R."/>
            <person name="Stajich J.E."/>
            <person name="Kurbessoian T."/>
        </authorList>
    </citation>
    <scope>NUCLEOTIDE SEQUENCE</scope>
    <source>
        <strain evidence="6">GSE-NOS-MK-12-04C</strain>
    </source>
</reference>
<dbReference type="Pfam" id="PF13439">
    <property type="entry name" value="Glyco_transf_4"/>
    <property type="match status" value="1"/>
</dbReference>
<evidence type="ECO:0000256" key="2">
    <source>
        <dbReference type="ARBA" id="ARBA00022676"/>
    </source>
</evidence>
<evidence type="ECO:0000256" key="1">
    <source>
        <dbReference type="ARBA" id="ARBA00009481"/>
    </source>
</evidence>
<name>A0A951UUD4_9CYAN</name>
<comment type="similarity">
    <text evidence="1">Belongs to the glycosyltransferase group 1 family. Glycosyltransferase 4 subfamily.</text>
</comment>
<reference evidence="6" key="2">
    <citation type="journal article" date="2022" name="Microbiol. Resour. Announc.">
        <title>Metagenome Sequencing to Explore Phylogenomics of Terrestrial Cyanobacteria.</title>
        <authorList>
            <person name="Ward R.D."/>
            <person name="Stajich J.E."/>
            <person name="Johansen J.R."/>
            <person name="Huntemann M."/>
            <person name="Clum A."/>
            <person name="Foster B."/>
            <person name="Foster B."/>
            <person name="Roux S."/>
            <person name="Palaniappan K."/>
            <person name="Varghese N."/>
            <person name="Mukherjee S."/>
            <person name="Reddy T.B.K."/>
            <person name="Daum C."/>
            <person name="Copeland A."/>
            <person name="Chen I.A."/>
            <person name="Ivanova N.N."/>
            <person name="Kyrpides N.C."/>
            <person name="Shapiro N."/>
            <person name="Eloe-Fadrosh E.A."/>
            <person name="Pietrasiak N."/>
        </authorList>
    </citation>
    <scope>NUCLEOTIDE SEQUENCE</scope>
    <source>
        <strain evidence="6">GSE-NOS-MK-12-04C</strain>
    </source>
</reference>
<dbReference type="EC" id="2.4.-.-" evidence="6"/>
<dbReference type="GO" id="GO:0016757">
    <property type="term" value="F:glycosyltransferase activity"/>
    <property type="evidence" value="ECO:0007669"/>
    <property type="project" value="UniProtKB-KW"/>
</dbReference>
<comment type="caution">
    <text evidence="6">The sequence shown here is derived from an EMBL/GenBank/DDBJ whole genome shotgun (WGS) entry which is preliminary data.</text>
</comment>
<protein>
    <submittedName>
        <fullName evidence="6">Glycosyltransferase</fullName>
        <ecNumber evidence="6">2.4.-.-</ecNumber>
    </submittedName>
</protein>
<evidence type="ECO:0000259" key="4">
    <source>
        <dbReference type="Pfam" id="PF00534"/>
    </source>
</evidence>
<evidence type="ECO:0000313" key="7">
    <source>
        <dbReference type="Proteomes" id="UP000729701"/>
    </source>
</evidence>
<evidence type="ECO:0000256" key="3">
    <source>
        <dbReference type="ARBA" id="ARBA00022679"/>
    </source>
</evidence>
<keyword evidence="3 6" id="KW-0808">Transferase</keyword>
<proteinExistence type="inferred from homology"/>
<accession>A0A951UUD4</accession>
<dbReference type="InterPro" id="IPR028098">
    <property type="entry name" value="Glyco_trans_4-like_N"/>
</dbReference>
<keyword evidence="2 6" id="KW-0328">Glycosyltransferase</keyword>
<sequence>MTPKNPYRIALIHPSAGVNWSGGSEILAIELTRHLSKYFEVELLSQAAGENFSYPIKCIPRTHSYRAVRHPLLAPFLRKFTTPEIVLEHLTSFFPSLFRLLTKPADLIFPHNDYGGLAMAACARFLTKTPILFLEHNGLLGRGDDGSLLQNGKCLNRNLKFSPDHLILFDEATAEFVHTQKPAQTTSVIPNGVNLEQFTPDGKQIDLDLPKPIILCVASLNCQNQKRVELAIQAVSRLKEASLLVCGDGPDRPYFQAMGEQLLGTKRFAIRSFTFEQMPAVYRSANALTLPSIHEPFGLVYLEAMASGLPVVATDDEMRRYIVGDGGILCDVTDIDAYAEALKDALSGDWSICARESAARFSWDAIAMRYRDVILQTIHESKKFKRSRTQR</sequence>
<organism evidence="6 7">
    <name type="scientific">Cyanomargarita calcarea GSE-NOS-MK-12-04C</name>
    <dbReference type="NCBI Taxonomy" id="2839659"/>
    <lineage>
        <taxon>Bacteria</taxon>
        <taxon>Bacillati</taxon>
        <taxon>Cyanobacteriota</taxon>
        <taxon>Cyanophyceae</taxon>
        <taxon>Nostocales</taxon>
        <taxon>Cyanomargaritaceae</taxon>
        <taxon>Cyanomargarita</taxon>
    </lineage>
</organism>
<dbReference type="Proteomes" id="UP000729701">
    <property type="component" value="Unassembled WGS sequence"/>
</dbReference>
<gene>
    <name evidence="6" type="ORF">KME60_25085</name>
</gene>
<dbReference type="AlphaFoldDB" id="A0A951UUD4"/>
<evidence type="ECO:0000259" key="5">
    <source>
        <dbReference type="Pfam" id="PF13439"/>
    </source>
</evidence>
<evidence type="ECO:0000313" key="6">
    <source>
        <dbReference type="EMBL" id="MBW4670603.1"/>
    </source>
</evidence>
<feature type="domain" description="Glycosyl transferase family 1" evidence="4">
    <location>
        <begin position="204"/>
        <end position="349"/>
    </location>
</feature>
<feature type="domain" description="Glycosyltransferase subfamily 4-like N-terminal" evidence="5">
    <location>
        <begin position="22"/>
        <end position="197"/>
    </location>
</feature>
<dbReference type="Pfam" id="PF00534">
    <property type="entry name" value="Glycos_transf_1"/>
    <property type="match status" value="1"/>
</dbReference>
<dbReference type="PANTHER" id="PTHR12526:SF640">
    <property type="entry name" value="COLANIC ACID BIOSYNTHESIS GLYCOSYLTRANSFERASE WCAL-RELATED"/>
    <property type="match status" value="1"/>
</dbReference>
<dbReference type="SUPFAM" id="SSF53756">
    <property type="entry name" value="UDP-Glycosyltransferase/glycogen phosphorylase"/>
    <property type="match status" value="1"/>
</dbReference>
<dbReference type="PANTHER" id="PTHR12526">
    <property type="entry name" value="GLYCOSYLTRANSFERASE"/>
    <property type="match status" value="1"/>
</dbReference>
<dbReference type="EMBL" id="JAHHGZ010000033">
    <property type="protein sequence ID" value="MBW4670603.1"/>
    <property type="molecule type" value="Genomic_DNA"/>
</dbReference>